<gene>
    <name evidence="4" type="ORF">DM01DRAFT_1334444</name>
</gene>
<dbReference type="Pfam" id="PF25390">
    <property type="entry name" value="WD40_RLD"/>
    <property type="match status" value="1"/>
</dbReference>
<sequence>MASAKTFVYAFGSNGGGQLGIGHTDDCSTPQLAIGLPSDVGIQKIAGGGNHSAILTTCGRVFVTGSSQLGLAQQKQWEKADTAEGHAAGSTSPTDPRPWTVYRELWPEHTWTDVACGWATTLLCADNGAVFGVGSSQFGELACVAKTDMLSPVPLPGLSEGFVQVAIGWRHCLALAANGTVYGWGWNKYGQLGLPGTSASKLPPTLLPLPSPIHQIACGHLHSLFLGRQTSQHSQQLWAAGSNKYGQLTLPDHPLFPLIAKPTAPAPTAPSTFKLLLFTTEPPAQQPPQPRIVSIAAGWHHSAVLLDNHGLLMWGRNDHGQLQTSPAQPTFRVLEVCCGSEHTLAKVQLAEGPDKEAVIAWGWNEHGNCTSSEPVVQDPLRLDTPAGPIQAFGAGCATSWMVSQHTK</sequence>
<dbReference type="SUPFAM" id="SSF50985">
    <property type="entry name" value="RCC1/BLIP-II"/>
    <property type="match status" value="1"/>
</dbReference>
<evidence type="ECO:0000259" key="3">
    <source>
        <dbReference type="Pfam" id="PF25390"/>
    </source>
</evidence>
<dbReference type="PRINTS" id="PR00633">
    <property type="entry name" value="RCCNDNSATION"/>
</dbReference>
<proteinExistence type="predicted"/>
<dbReference type="EMBL" id="MCGT01000009">
    <property type="protein sequence ID" value="ORX56883.1"/>
    <property type="molecule type" value="Genomic_DNA"/>
</dbReference>
<feature type="repeat" description="RCC1" evidence="2">
    <location>
        <begin position="128"/>
        <end position="178"/>
    </location>
</feature>
<evidence type="ECO:0000256" key="2">
    <source>
        <dbReference type="PROSITE-ProRule" id="PRU00235"/>
    </source>
</evidence>
<dbReference type="InterPro" id="IPR009091">
    <property type="entry name" value="RCC1/BLIP-II"/>
</dbReference>
<dbReference type="PANTHER" id="PTHR45622:SF70">
    <property type="entry name" value="SECRETION-REGULATING GUANINE NUCLEOTIDE EXCHANGE FACTOR"/>
    <property type="match status" value="1"/>
</dbReference>
<feature type="repeat" description="RCC1" evidence="2">
    <location>
        <begin position="309"/>
        <end position="349"/>
    </location>
</feature>
<reference evidence="4 5" key="1">
    <citation type="submission" date="2016-07" db="EMBL/GenBank/DDBJ databases">
        <title>Pervasive Adenine N6-methylation of Active Genes in Fungi.</title>
        <authorList>
            <consortium name="DOE Joint Genome Institute"/>
            <person name="Mondo S.J."/>
            <person name="Dannebaum R.O."/>
            <person name="Kuo R.C."/>
            <person name="Labutti K."/>
            <person name="Haridas S."/>
            <person name="Kuo A."/>
            <person name="Salamov A."/>
            <person name="Ahrendt S.R."/>
            <person name="Lipzen A."/>
            <person name="Sullivan W."/>
            <person name="Andreopoulos W.B."/>
            <person name="Clum A."/>
            <person name="Lindquist E."/>
            <person name="Daum C."/>
            <person name="Ramamoorthy G.K."/>
            <person name="Gryganskyi A."/>
            <person name="Culley D."/>
            <person name="Magnuson J.K."/>
            <person name="James T.Y."/>
            <person name="O'Malley M.A."/>
            <person name="Stajich J.E."/>
            <person name="Spatafora J.W."/>
            <person name="Visel A."/>
            <person name="Grigoriev I.V."/>
        </authorList>
    </citation>
    <scope>NUCLEOTIDE SEQUENCE [LARGE SCALE GENOMIC DNA]</scope>
    <source>
        <strain evidence="4 5">NRRL 3301</strain>
    </source>
</reference>
<keyword evidence="1" id="KW-0677">Repeat</keyword>
<dbReference type="Proteomes" id="UP000242146">
    <property type="component" value="Unassembled WGS sequence"/>
</dbReference>
<dbReference type="InterPro" id="IPR058923">
    <property type="entry name" value="RCC1-like_dom"/>
</dbReference>
<name>A0A1X2GN97_9FUNG</name>
<organism evidence="4 5">
    <name type="scientific">Hesseltinella vesiculosa</name>
    <dbReference type="NCBI Taxonomy" id="101127"/>
    <lineage>
        <taxon>Eukaryota</taxon>
        <taxon>Fungi</taxon>
        <taxon>Fungi incertae sedis</taxon>
        <taxon>Mucoromycota</taxon>
        <taxon>Mucoromycotina</taxon>
        <taxon>Mucoromycetes</taxon>
        <taxon>Mucorales</taxon>
        <taxon>Cunninghamellaceae</taxon>
        <taxon>Hesseltinella</taxon>
    </lineage>
</organism>
<dbReference type="STRING" id="101127.A0A1X2GN97"/>
<dbReference type="InterPro" id="IPR000408">
    <property type="entry name" value="Reg_chr_condens"/>
</dbReference>
<evidence type="ECO:0000313" key="5">
    <source>
        <dbReference type="Proteomes" id="UP000242146"/>
    </source>
</evidence>
<protein>
    <submittedName>
        <fullName evidence="4">RCC1/BLIP-II protein</fullName>
    </submittedName>
</protein>
<feature type="repeat" description="RCC1" evidence="2">
    <location>
        <begin position="6"/>
        <end position="58"/>
    </location>
</feature>
<dbReference type="PROSITE" id="PS00626">
    <property type="entry name" value="RCC1_2"/>
    <property type="match status" value="1"/>
</dbReference>
<dbReference type="PANTHER" id="PTHR45622">
    <property type="entry name" value="UBIQUITIN-PROTEIN LIGASE E3A-RELATED"/>
    <property type="match status" value="1"/>
</dbReference>
<evidence type="ECO:0000256" key="1">
    <source>
        <dbReference type="ARBA" id="ARBA00022737"/>
    </source>
</evidence>
<comment type="caution">
    <text evidence="4">The sequence shown here is derived from an EMBL/GenBank/DDBJ whole genome shotgun (WGS) entry which is preliminary data.</text>
</comment>
<dbReference type="Gene3D" id="2.130.10.30">
    <property type="entry name" value="Regulator of chromosome condensation 1/beta-lactamase-inhibitor protein II"/>
    <property type="match status" value="2"/>
</dbReference>
<keyword evidence="5" id="KW-1185">Reference proteome</keyword>
<dbReference type="InterPro" id="IPR051709">
    <property type="entry name" value="Ub-ligase/GTPase-reg"/>
</dbReference>
<dbReference type="OrthoDB" id="5370059at2759"/>
<evidence type="ECO:0000313" key="4">
    <source>
        <dbReference type="EMBL" id="ORX56883.1"/>
    </source>
</evidence>
<accession>A0A1X2GN97</accession>
<feature type="repeat" description="RCC1" evidence="2">
    <location>
        <begin position="179"/>
        <end position="229"/>
    </location>
</feature>
<feature type="domain" description="RCC1-like" evidence="3">
    <location>
        <begin position="8"/>
        <end position="398"/>
    </location>
</feature>
<dbReference type="AlphaFoldDB" id="A0A1X2GN97"/>
<dbReference type="PROSITE" id="PS50012">
    <property type="entry name" value="RCC1_3"/>
    <property type="match status" value="4"/>
</dbReference>